<dbReference type="GO" id="GO:0008236">
    <property type="term" value="F:serine-type peptidase activity"/>
    <property type="evidence" value="ECO:0007669"/>
    <property type="project" value="UniProtKB-KW"/>
</dbReference>
<sequence>MNKKKIGIAIAAPGGAALDDAALARGIARLEEQGCLVHNYYDSALKMQRFAGTDAGRLAQLNAAAADPDAQIVVALRGQYGISRILPDIDFKAMADSGKLFVGYSDFTAFHMGLMQATGRASFAGPMMCDDFIRDEPVEYTLKQFWDCLRGPRHYVRGTAAGNPQVDLDGTLWGGNLAMLVHLLGTPYFPHIEGGILFIEDINEHPYRVERMLLQLLHAGVLQKQKALVFGDISGYRLNPADNGYDFDAMLAFIRGRLPIPVLTGLPFGHIKERCTLPFGGRAHLVSDDAGFGLTVSDYPTLQAD</sequence>
<proteinExistence type="inferred from homology"/>
<dbReference type="InterPro" id="IPR027478">
    <property type="entry name" value="LdcA_N"/>
</dbReference>
<dbReference type="Gene3D" id="3.50.30.60">
    <property type="entry name" value="LD-carboxypeptidase A C-terminal domain-like"/>
    <property type="match status" value="1"/>
</dbReference>
<evidence type="ECO:0000256" key="3">
    <source>
        <dbReference type="ARBA" id="ARBA00022670"/>
    </source>
</evidence>
<dbReference type="Pfam" id="PF17676">
    <property type="entry name" value="Peptidase_S66C"/>
    <property type="match status" value="1"/>
</dbReference>
<dbReference type="InterPro" id="IPR029062">
    <property type="entry name" value="Class_I_gatase-like"/>
</dbReference>
<keyword evidence="4" id="KW-0378">Hydrolase</keyword>
<dbReference type="SUPFAM" id="SSF52317">
    <property type="entry name" value="Class I glutamine amidotransferase-like"/>
    <property type="match status" value="1"/>
</dbReference>
<dbReference type="AlphaFoldDB" id="A0A1I7M5K4"/>
<dbReference type="SUPFAM" id="SSF141986">
    <property type="entry name" value="LD-carboxypeptidase A C-terminal domain-like"/>
    <property type="match status" value="1"/>
</dbReference>
<protein>
    <submittedName>
        <fullName evidence="9">Muramoyltetrapeptide carboxypeptidase</fullName>
    </submittedName>
</protein>
<name>A0A1I7M5K4_9BURK</name>
<dbReference type="STRING" id="1035707.SAMN05216552_10615"/>
<keyword evidence="5" id="KW-0720">Serine protease</keyword>
<dbReference type="Proteomes" id="UP000199391">
    <property type="component" value="Unassembled WGS sequence"/>
</dbReference>
<evidence type="ECO:0000256" key="2">
    <source>
        <dbReference type="ARBA" id="ARBA00022645"/>
    </source>
</evidence>
<dbReference type="PIRSF" id="PIRSF028757">
    <property type="entry name" value="LD-carboxypeptidase"/>
    <property type="match status" value="1"/>
</dbReference>
<dbReference type="Pfam" id="PF02016">
    <property type="entry name" value="Peptidase_S66"/>
    <property type="match status" value="1"/>
</dbReference>
<dbReference type="InterPro" id="IPR027461">
    <property type="entry name" value="Carboxypeptidase_A_C_sf"/>
</dbReference>
<gene>
    <name evidence="9" type="ORF">SAMN05216552_10615</name>
</gene>
<dbReference type="NCBIfam" id="NF008424">
    <property type="entry name" value="PRK11253.1"/>
    <property type="match status" value="1"/>
</dbReference>
<feature type="active site" description="Nucleophile" evidence="6">
    <location>
        <position position="105"/>
    </location>
</feature>
<evidence type="ECO:0000256" key="5">
    <source>
        <dbReference type="ARBA" id="ARBA00022825"/>
    </source>
</evidence>
<dbReference type="Gene3D" id="3.40.50.10740">
    <property type="entry name" value="Class I glutamine amidotransferase-like"/>
    <property type="match status" value="1"/>
</dbReference>
<dbReference type="EMBL" id="FPBO01000061">
    <property type="protein sequence ID" value="SFV17222.1"/>
    <property type="molecule type" value="Genomic_DNA"/>
</dbReference>
<evidence type="ECO:0000259" key="7">
    <source>
        <dbReference type="Pfam" id="PF02016"/>
    </source>
</evidence>
<dbReference type="GO" id="GO:0006508">
    <property type="term" value="P:proteolysis"/>
    <property type="evidence" value="ECO:0007669"/>
    <property type="project" value="UniProtKB-KW"/>
</dbReference>
<evidence type="ECO:0000256" key="6">
    <source>
        <dbReference type="PIRSR" id="PIRSR028757-1"/>
    </source>
</evidence>
<feature type="domain" description="LD-carboxypeptidase N-terminal" evidence="7">
    <location>
        <begin position="8"/>
        <end position="125"/>
    </location>
</feature>
<dbReference type="CDD" id="cd07025">
    <property type="entry name" value="Peptidase_S66"/>
    <property type="match status" value="1"/>
</dbReference>
<organism evidence="9 10">
    <name type="scientific">Pseudoduganella namucuonensis</name>
    <dbReference type="NCBI Taxonomy" id="1035707"/>
    <lineage>
        <taxon>Bacteria</taxon>
        <taxon>Pseudomonadati</taxon>
        <taxon>Pseudomonadota</taxon>
        <taxon>Betaproteobacteria</taxon>
        <taxon>Burkholderiales</taxon>
        <taxon>Oxalobacteraceae</taxon>
        <taxon>Telluria group</taxon>
        <taxon>Pseudoduganella</taxon>
    </lineage>
</organism>
<dbReference type="InterPro" id="IPR003507">
    <property type="entry name" value="S66_fam"/>
</dbReference>
<keyword evidence="10" id="KW-1185">Reference proteome</keyword>
<dbReference type="InterPro" id="IPR040921">
    <property type="entry name" value="Peptidase_S66C"/>
</dbReference>
<evidence type="ECO:0000259" key="8">
    <source>
        <dbReference type="Pfam" id="PF17676"/>
    </source>
</evidence>
<reference evidence="10" key="1">
    <citation type="submission" date="2016-10" db="EMBL/GenBank/DDBJ databases">
        <authorList>
            <person name="Varghese N."/>
            <person name="Submissions S."/>
        </authorList>
    </citation>
    <scope>NUCLEOTIDE SEQUENCE [LARGE SCALE GENOMIC DNA]</scope>
    <source>
        <strain evidence="10">CGMCC 1.11014</strain>
    </source>
</reference>
<comment type="similarity">
    <text evidence="1">Belongs to the peptidase S66 family.</text>
</comment>
<dbReference type="PANTHER" id="PTHR30237:SF2">
    <property type="entry name" value="MUREIN TETRAPEPTIDE CARBOXYPEPTIDASE"/>
    <property type="match status" value="1"/>
</dbReference>
<dbReference type="OrthoDB" id="9807329at2"/>
<evidence type="ECO:0000313" key="10">
    <source>
        <dbReference type="Proteomes" id="UP000199391"/>
    </source>
</evidence>
<keyword evidence="2 9" id="KW-0121">Carboxypeptidase</keyword>
<evidence type="ECO:0000256" key="1">
    <source>
        <dbReference type="ARBA" id="ARBA00010233"/>
    </source>
</evidence>
<feature type="active site" description="Charge relay system" evidence="6">
    <location>
        <position position="200"/>
    </location>
</feature>
<evidence type="ECO:0000256" key="4">
    <source>
        <dbReference type="ARBA" id="ARBA00022801"/>
    </source>
</evidence>
<evidence type="ECO:0000313" key="9">
    <source>
        <dbReference type="EMBL" id="SFV17222.1"/>
    </source>
</evidence>
<keyword evidence="3" id="KW-0645">Protease</keyword>
<feature type="active site" description="Charge relay system" evidence="6">
    <location>
        <position position="270"/>
    </location>
</feature>
<dbReference type="InterPro" id="IPR040449">
    <property type="entry name" value="Peptidase_S66_N"/>
</dbReference>
<dbReference type="RefSeq" id="WP_093561263.1">
    <property type="nucleotide sequence ID" value="NZ_FPBO01000061.1"/>
</dbReference>
<dbReference type="GO" id="GO:0004180">
    <property type="term" value="F:carboxypeptidase activity"/>
    <property type="evidence" value="ECO:0007669"/>
    <property type="project" value="UniProtKB-KW"/>
</dbReference>
<accession>A0A1I7M5K4</accession>
<feature type="domain" description="LD-carboxypeptidase C-terminal" evidence="8">
    <location>
        <begin position="170"/>
        <end position="285"/>
    </location>
</feature>
<dbReference type="PANTHER" id="PTHR30237">
    <property type="entry name" value="MURAMOYLTETRAPEPTIDE CARBOXYPEPTIDASE"/>
    <property type="match status" value="1"/>
</dbReference>